<comment type="caution">
    <text evidence="1">The sequence shown here is derived from an EMBL/GenBank/DDBJ whole genome shotgun (WGS) entry which is preliminary data.</text>
</comment>
<accession>A0A371G1T1</accession>
<organism evidence="1 2">
    <name type="scientific">Mucuna pruriens</name>
    <name type="common">Velvet bean</name>
    <name type="synonym">Dolichos pruriens</name>
    <dbReference type="NCBI Taxonomy" id="157652"/>
    <lineage>
        <taxon>Eukaryota</taxon>
        <taxon>Viridiplantae</taxon>
        <taxon>Streptophyta</taxon>
        <taxon>Embryophyta</taxon>
        <taxon>Tracheophyta</taxon>
        <taxon>Spermatophyta</taxon>
        <taxon>Magnoliopsida</taxon>
        <taxon>eudicotyledons</taxon>
        <taxon>Gunneridae</taxon>
        <taxon>Pentapetalae</taxon>
        <taxon>rosids</taxon>
        <taxon>fabids</taxon>
        <taxon>Fabales</taxon>
        <taxon>Fabaceae</taxon>
        <taxon>Papilionoideae</taxon>
        <taxon>50 kb inversion clade</taxon>
        <taxon>NPAAA clade</taxon>
        <taxon>indigoferoid/millettioid clade</taxon>
        <taxon>Phaseoleae</taxon>
        <taxon>Mucuna</taxon>
    </lineage>
</organism>
<feature type="non-terminal residue" evidence="1">
    <location>
        <position position="1"/>
    </location>
</feature>
<sequence>MVDADASYNIIMGRPTLNKLGAIVSTLHLCMKYPCERPLLADDLKKIKIGPLPAYKIRISTTLAKEEEIHLMNKDVFAWSSGDMPGIDLEFMCHRLSVSSGSWLVAQRRRKLGEEEQKAARKETSKLQGDEQVTHNRVYRGGIIPYMVG</sequence>
<protein>
    <submittedName>
        <fullName evidence="1">Uncharacterized protein</fullName>
    </submittedName>
</protein>
<proteinExistence type="predicted"/>
<evidence type="ECO:0000313" key="2">
    <source>
        <dbReference type="Proteomes" id="UP000257109"/>
    </source>
</evidence>
<dbReference type="Proteomes" id="UP000257109">
    <property type="component" value="Unassembled WGS sequence"/>
</dbReference>
<name>A0A371G1T1_MUCPR</name>
<evidence type="ECO:0000313" key="1">
    <source>
        <dbReference type="EMBL" id="RDX84515.1"/>
    </source>
</evidence>
<reference evidence="1" key="1">
    <citation type="submission" date="2018-05" db="EMBL/GenBank/DDBJ databases">
        <title>Draft genome of Mucuna pruriens seed.</title>
        <authorList>
            <person name="Nnadi N.E."/>
            <person name="Vos R."/>
            <person name="Hasami M.H."/>
            <person name="Devisetty U.K."/>
            <person name="Aguiy J.C."/>
        </authorList>
    </citation>
    <scope>NUCLEOTIDE SEQUENCE [LARGE SCALE GENOMIC DNA]</scope>
    <source>
        <strain evidence="1">JCA_2017</strain>
    </source>
</reference>
<dbReference type="AlphaFoldDB" id="A0A371G1T1"/>
<dbReference type="OrthoDB" id="1928766at2759"/>
<keyword evidence="2" id="KW-1185">Reference proteome</keyword>
<dbReference type="EMBL" id="QJKJ01007027">
    <property type="protein sequence ID" value="RDX84515.1"/>
    <property type="molecule type" value="Genomic_DNA"/>
</dbReference>
<gene>
    <name evidence="1" type="ORF">CR513_34419</name>
</gene>